<accession>A0A0G0VYV6</accession>
<gene>
    <name evidence="1" type="ORF">UU59_C0037G0005</name>
</gene>
<sequence>MGPIIIFDKSALQCLSIDESVWLDNYFLTNITPLFYVETLADLSLKNPSRPPEKIISELAIKTPRALPNIHHLRLVLGNLLGQPVEVEHGRPIVDRGVTKKSPDGKIGIHISETTEEEALSRWHKGEYQEIERMFATRWRQTLDIMNFDSAIGIVKNILPAGIKLSTLEDIKLFVDNFVQSSSRERLILSFDLLGIPDRERPAIVSRWESLNMPLFDEFASYAMYVLKIDLFFYIAALKSFISKERPSNKVDLAYLYYLPFCHVFVSGDNLHARTAPLFIRENQTFITARDFKAGLTAINKYFTKYSEQIAEIGVMKFAAYPPVEIDTSIHKLWDKHCPSWRKSAENCKPEKSIVLKPDSLLLKHLNELEEKSIEVDSRILENMDEADHLIVKHMVPVQKGRWRILPKGIEDKE</sequence>
<organism evidence="1 2">
    <name type="scientific">candidate division WWE3 bacterium GW2011_GWE1_41_27</name>
    <dbReference type="NCBI Taxonomy" id="1619131"/>
    <lineage>
        <taxon>Bacteria</taxon>
        <taxon>Katanobacteria</taxon>
    </lineage>
</organism>
<reference evidence="1 2" key="1">
    <citation type="journal article" date="2015" name="Nature">
        <title>rRNA introns, odd ribosomes, and small enigmatic genomes across a large radiation of phyla.</title>
        <authorList>
            <person name="Brown C.T."/>
            <person name="Hug L.A."/>
            <person name="Thomas B.C."/>
            <person name="Sharon I."/>
            <person name="Castelle C.J."/>
            <person name="Singh A."/>
            <person name="Wilkins M.J."/>
            <person name="Williams K.H."/>
            <person name="Banfield J.F."/>
        </authorList>
    </citation>
    <scope>NUCLEOTIDE SEQUENCE [LARGE SCALE GENOMIC DNA]</scope>
</reference>
<dbReference type="Proteomes" id="UP000034544">
    <property type="component" value="Unassembled WGS sequence"/>
</dbReference>
<name>A0A0G0VYV6_UNCKA</name>
<dbReference type="EMBL" id="LCBF01000037">
    <property type="protein sequence ID" value="KKS06020.1"/>
    <property type="molecule type" value="Genomic_DNA"/>
</dbReference>
<evidence type="ECO:0000313" key="2">
    <source>
        <dbReference type="Proteomes" id="UP000034544"/>
    </source>
</evidence>
<evidence type="ECO:0000313" key="1">
    <source>
        <dbReference type="EMBL" id="KKS06020.1"/>
    </source>
</evidence>
<proteinExistence type="predicted"/>
<protein>
    <submittedName>
        <fullName evidence="1">Uncharacterized protein</fullName>
    </submittedName>
</protein>
<dbReference type="AlphaFoldDB" id="A0A0G0VYV6"/>
<comment type="caution">
    <text evidence="1">The sequence shown here is derived from an EMBL/GenBank/DDBJ whole genome shotgun (WGS) entry which is preliminary data.</text>
</comment>